<dbReference type="SUPFAM" id="SSF51679">
    <property type="entry name" value="Bacterial luciferase-like"/>
    <property type="match status" value="1"/>
</dbReference>
<dbReference type="PANTHER" id="PTHR43244:SF1">
    <property type="entry name" value="5,10-METHYLENETETRAHYDROMETHANOPTERIN REDUCTASE"/>
    <property type="match status" value="1"/>
</dbReference>
<sequence length="221" mass="24892">FLDRELECINTEHKVPIYVAANGPKALAAAGAYGDGRIGAGNEPYGLLTQNLKRMHRGAQAVGRKIEKDFHTSVLTFACVLKPGENLTSDRVIDETGAEVASTLHFWYEIYLQRGNDDFIQGEVREIWDQYKTYVKVEMPLERRHQILHTGHCAFLPSTERRFITPEMIKVSGGLVGEPDEIIERLRELEAGGLKEVALLPPIAVARQNFKDFAEHIMAKY</sequence>
<dbReference type="InterPro" id="IPR050564">
    <property type="entry name" value="F420-G6PD/mer"/>
</dbReference>
<organism evidence="3">
    <name type="scientific">marine metagenome</name>
    <dbReference type="NCBI Taxonomy" id="408172"/>
    <lineage>
        <taxon>unclassified sequences</taxon>
        <taxon>metagenomes</taxon>
        <taxon>ecological metagenomes</taxon>
    </lineage>
</organism>
<proteinExistence type="predicted"/>
<accession>A0A382ND58</accession>
<dbReference type="EMBL" id="UINC01099683">
    <property type="protein sequence ID" value="SVC59144.1"/>
    <property type="molecule type" value="Genomic_DNA"/>
</dbReference>
<dbReference type="InterPro" id="IPR011251">
    <property type="entry name" value="Luciferase-like_dom"/>
</dbReference>
<dbReference type="Gene3D" id="3.20.20.30">
    <property type="entry name" value="Luciferase-like domain"/>
    <property type="match status" value="1"/>
</dbReference>
<name>A0A382ND58_9ZZZZ</name>
<dbReference type="GO" id="GO:0016705">
    <property type="term" value="F:oxidoreductase activity, acting on paired donors, with incorporation or reduction of molecular oxygen"/>
    <property type="evidence" value="ECO:0007669"/>
    <property type="project" value="InterPro"/>
</dbReference>
<reference evidence="3" key="1">
    <citation type="submission" date="2018-05" db="EMBL/GenBank/DDBJ databases">
        <authorList>
            <person name="Lanie J.A."/>
            <person name="Ng W.-L."/>
            <person name="Kazmierczak K.M."/>
            <person name="Andrzejewski T.M."/>
            <person name="Davidsen T.M."/>
            <person name="Wayne K.J."/>
            <person name="Tettelin H."/>
            <person name="Glass J.I."/>
            <person name="Rusch D."/>
            <person name="Podicherti R."/>
            <person name="Tsui H.-C.T."/>
            <person name="Winkler M.E."/>
        </authorList>
    </citation>
    <scope>NUCLEOTIDE SEQUENCE</scope>
</reference>
<dbReference type="PANTHER" id="PTHR43244">
    <property type="match status" value="1"/>
</dbReference>
<evidence type="ECO:0000256" key="1">
    <source>
        <dbReference type="ARBA" id="ARBA00023002"/>
    </source>
</evidence>
<keyword evidence="1" id="KW-0560">Oxidoreductase</keyword>
<evidence type="ECO:0000259" key="2">
    <source>
        <dbReference type="Pfam" id="PF00296"/>
    </source>
</evidence>
<gene>
    <name evidence="3" type="ORF">METZ01_LOCUS311998</name>
</gene>
<feature type="non-terminal residue" evidence="3">
    <location>
        <position position="1"/>
    </location>
</feature>
<dbReference type="Pfam" id="PF00296">
    <property type="entry name" value="Bac_luciferase"/>
    <property type="match status" value="1"/>
</dbReference>
<dbReference type="InterPro" id="IPR036661">
    <property type="entry name" value="Luciferase-like_sf"/>
</dbReference>
<dbReference type="AlphaFoldDB" id="A0A382ND58"/>
<evidence type="ECO:0000313" key="3">
    <source>
        <dbReference type="EMBL" id="SVC59144.1"/>
    </source>
</evidence>
<feature type="domain" description="Luciferase-like" evidence="2">
    <location>
        <begin position="14"/>
        <end position="194"/>
    </location>
</feature>
<dbReference type="CDD" id="cd00347">
    <property type="entry name" value="Flavin_utilizing_monoxygenases"/>
    <property type="match status" value="1"/>
</dbReference>
<protein>
    <recommendedName>
        <fullName evidence="2">Luciferase-like domain-containing protein</fullName>
    </recommendedName>
</protein>